<dbReference type="InterPro" id="IPR005479">
    <property type="entry name" value="CPAse_ATP-bd"/>
</dbReference>
<dbReference type="EC" id="6.3.4.14" evidence="2"/>
<name>A0A1M5WAB0_9BRAD</name>
<dbReference type="InterPro" id="IPR005482">
    <property type="entry name" value="Biotin_COase_C"/>
</dbReference>
<evidence type="ECO:0000313" key="12">
    <source>
        <dbReference type="Proteomes" id="UP000189796"/>
    </source>
</evidence>
<dbReference type="InterPro" id="IPR011054">
    <property type="entry name" value="Rudment_hybrid_motif"/>
</dbReference>
<dbReference type="InterPro" id="IPR016185">
    <property type="entry name" value="PreATP-grasp_dom_sf"/>
</dbReference>
<dbReference type="SUPFAM" id="SSF52440">
    <property type="entry name" value="PreATP-grasp domain"/>
    <property type="match status" value="1"/>
</dbReference>
<dbReference type="PANTHER" id="PTHR48095">
    <property type="entry name" value="PYRUVATE CARBOXYLASE SUBUNIT A"/>
    <property type="match status" value="1"/>
</dbReference>
<evidence type="ECO:0000256" key="2">
    <source>
        <dbReference type="ARBA" id="ARBA00013263"/>
    </source>
</evidence>
<evidence type="ECO:0000256" key="3">
    <source>
        <dbReference type="ARBA" id="ARBA00022598"/>
    </source>
</evidence>
<dbReference type="InterPro" id="IPR005481">
    <property type="entry name" value="BC-like_N"/>
</dbReference>
<feature type="domain" description="ATP-grasp" evidence="9">
    <location>
        <begin position="119"/>
        <end position="317"/>
    </location>
</feature>
<evidence type="ECO:0000256" key="4">
    <source>
        <dbReference type="ARBA" id="ARBA00022741"/>
    </source>
</evidence>
<dbReference type="GO" id="GO:0005524">
    <property type="term" value="F:ATP binding"/>
    <property type="evidence" value="ECO:0007669"/>
    <property type="project" value="UniProtKB-UniRule"/>
</dbReference>
<dbReference type="SMART" id="SM00878">
    <property type="entry name" value="Biotin_carb_C"/>
    <property type="match status" value="1"/>
</dbReference>
<evidence type="ECO:0000256" key="8">
    <source>
        <dbReference type="PROSITE-ProRule" id="PRU00409"/>
    </source>
</evidence>
<dbReference type="RefSeq" id="WP_079604851.1">
    <property type="nucleotide sequence ID" value="NZ_LT670817.1"/>
</dbReference>
<dbReference type="InterPro" id="IPR011761">
    <property type="entry name" value="ATP-grasp"/>
</dbReference>
<dbReference type="SUPFAM" id="SSF51246">
    <property type="entry name" value="Rudiment single hybrid motif"/>
    <property type="match status" value="1"/>
</dbReference>
<evidence type="ECO:0000256" key="5">
    <source>
        <dbReference type="ARBA" id="ARBA00022840"/>
    </source>
</evidence>
<dbReference type="Gene3D" id="3.30.470.20">
    <property type="entry name" value="ATP-grasp fold, B domain"/>
    <property type="match status" value="1"/>
</dbReference>
<proteinExistence type="predicted"/>
<dbReference type="NCBIfam" id="NF006367">
    <property type="entry name" value="PRK08591.1"/>
    <property type="match status" value="1"/>
</dbReference>
<dbReference type="GO" id="GO:0004075">
    <property type="term" value="F:biotin carboxylase activity"/>
    <property type="evidence" value="ECO:0007669"/>
    <property type="project" value="UniProtKB-EC"/>
</dbReference>
<organism evidence="11 12">
    <name type="scientific">Bradyrhizobium erythrophlei</name>
    <dbReference type="NCBI Taxonomy" id="1437360"/>
    <lineage>
        <taxon>Bacteria</taxon>
        <taxon>Pseudomonadati</taxon>
        <taxon>Pseudomonadota</taxon>
        <taxon>Alphaproteobacteria</taxon>
        <taxon>Hyphomicrobiales</taxon>
        <taxon>Nitrobacteraceae</taxon>
        <taxon>Bradyrhizobium</taxon>
    </lineage>
</organism>
<sequence>MRRVLVANRGEIALRAIRVCRHLGLESVAVYSSADANSPHRWSADHAVCIGPPPPKSSYLNAGALIETAVALKCDAIYPGYGFLAENHAFAERSKQAGLTFIGPDSDAIASMGDKVAARQAAAAAGIPVVPGSEHGYTSAEPAKAASADIGFPLLLKASAGGGGRGMRVVERAEEFVAQFEQASAEALAAFGNAEVYLERFFPQVRHIEIQVFGDRHGNYVHLGERDCSVQRRHQKLVEEAPSPALDDATRRQMAEAAVALVRTLKYVNAGTVEFIYDPSSGKFFFIEMNTRIQVEHPVTEMVTGTDLVTEQFRVAAGERLSFGSSFANGRSAIEFRINAEDASRDFQPSPGTLKRWRPPTGREVRVDSHAYENYAVPPYYDSMLAKLIVSGSDRASCIETARSALARFQVSGVATTVPFHAHLLQQTEFDRAEIHTRWIERDFRMVIT</sequence>
<dbReference type="InterPro" id="IPR051602">
    <property type="entry name" value="ACC_Biotin_Carboxylase"/>
</dbReference>
<evidence type="ECO:0000313" key="11">
    <source>
        <dbReference type="EMBL" id="SHH84435.1"/>
    </source>
</evidence>
<dbReference type="AlphaFoldDB" id="A0A1M5WAB0"/>
<evidence type="ECO:0000256" key="1">
    <source>
        <dbReference type="ARBA" id="ARBA00003761"/>
    </source>
</evidence>
<keyword evidence="6" id="KW-0092">Biotin</keyword>
<dbReference type="Pfam" id="PF02786">
    <property type="entry name" value="CPSase_L_D2"/>
    <property type="match status" value="1"/>
</dbReference>
<comment type="catalytic activity">
    <reaction evidence="7">
        <text>N(6)-biotinyl-L-lysyl-[protein] + hydrogencarbonate + ATP = N(6)-carboxybiotinyl-L-lysyl-[protein] + ADP + phosphate + H(+)</text>
        <dbReference type="Rhea" id="RHEA:13501"/>
        <dbReference type="Rhea" id="RHEA-COMP:10505"/>
        <dbReference type="Rhea" id="RHEA-COMP:10506"/>
        <dbReference type="ChEBI" id="CHEBI:15378"/>
        <dbReference type="ChEBI" id="CHEBI:17544"/>
        <dbReference type="ChEBI" id="CHEBI:30616"/>
        <dbReference type="ChEBI" id="CHEBI:43474"/>
        <dbReference type="ChEBI" id="CHEBI:83144"/>
        <dbReference type="ChEBI" id="CHEBI:83145"/>
        <dbReference type="ChEBI" id="CHEBI:456216"/>
        <dbReference type="EC" id="6.3.4.14"/>
    </reaction>
</comment>
<dbReference type="EMBL" id="LT670817">
    <property type="protein sequence ID" value="SHH84435.1"/>
    <property type="molecule type" value="Genomic_DNA"/>
</dbReference>
<reference evidence="11 12" key="1">
    <citation type="submission" date="2016-11" db="EMBL/GenBank/DDBJ databases">
        <authorList>
            <person name="Jaros S."/>
            <person name="Januszkiewicz K."/>
            <person name="Wedrychowicz H."/>
        </authorList>
    </citation>
    <scope>NUCLEOTIDE SEQUENCE [LARGE SCALE GENOMIC DNA]</scope>
    <source>
        <strain evidence="11 12">GAS138</strain>
    </source>
</reference>
<gene>
    <name evidence="11" type="ORF">SAMN05443248_6446</name>
</gene>
<keyword evidence="4 8" id="KW-0547">Nucleotide-binding</keyword>
<evidence type="ECO:0000259" key="9">
    <source>
        <dbReference type="PROSITE" id="PS50975"/>
    </source>
</evidence>
<keyword evidence="5 8" id="KW-0067">ATP-binding</keyword>
<dbReference type="Proteomes" id="UP000189796">
    <property type="component" value="Chromosome I"/>
</dbReference>
<keyword evidence="3" id="KW-0436">Ligase</keyword>
<dbReference type="PROSITE" id="PS00866">
    <property type="entry name" value="CPSASE_1"/>
    <property type="match status" value="1"/>
</dbReference>
<protein>
    <recommendedName>
        <fullName evidence="2">biotin carboxylase</fullName>
        <ecNumber evidence="2">6.3.4.14</ecNumber>
    </recommendedName>
</protein>
<dbReference type="PANTHER" id="PTHR48095:SF2">
    <property type="entry name" value="BIOTIN CARBOXYLASE, CHLOROPLASTIC"/>
    <property type="match status" value="1"/>
</dbReference>
<dbReference type="OrthoDB" id="9763189at2"/>
<feature type="domain" description="Biotin carboxylation" evidence="10">
    <location>
        <begin position="1"/>
        <end position="445"/>
    </location>
</feature>
<accession>A0A1M5WAB0</accession>
<dbReference type="Pfam" id="PF02785">
    <property type="entry name" value="Biotin_carb_C"/>
    <property type="match status" value="1"/>
</dbReference>
<dbReference type="SUPFAM" id="SSF56059">
    <property type="entry name" value="Glutathione synthetase ATP-binding domain-like"/>
    <property type="match status" value="1"/>
</dbReference>
<dbReference type="PROSITE" id="PS50979">
    <property type="entry name" value="BC"/>
    <property type="match status" value="1"/>
</dbReference>
<dbReference type="PROSITE" id="PS50975">
    <property type="entry name" value="ATP_GRASP"/>
    <property type="match status" value="1"/>
</dbReference>
<evidence type="ECO:0000259" key="10">
    <source>
        <dbReference type="PROSITE" id="PS50979"/>
    </source>
</evidence>
<dbReference type="InterPro" id="IPR011764">
    <property type="entry name" value="Biotin_carboxylation_dom"/>
</dbReference>
<evidence type="ECO:0000256" key="6">
    <source>
        <dbReference type="ARBA" id="ARBA00023267"/>
    </source>
</evidence>
<dbReference type="GO" id="GO:0046872">
    <property type="term" value="F:metal ion binding"/>
    <property type="evidence" value="ECO:0007669"/>
    <property type="project" value="InterPro"/>
</dbReference>
<comment type="function">
    <text evidence="1">This protein is a component of the acetyl coenzyme A carboxylase complex; first, biotin carboxylase catalyzes the carboxylation of the carrier protein and then the transcarboxylase transfers the carboxyl group to form malonyl-CoA.</text>
</comment>
<dbReference type="FunFam" id="3.40.50.20:FF:000010">
    <property type="entry name" value="Propionyl-CoA carboxylase subunit alpha"/>
    <property type="match status" value="1"/>
</dbReference>
<dbReference type="PROSITE" id="PS00867">
    <property type="entry name" value="CPSASE_2"/>
    <property type="match status" value="1"/>
</dbReference>
<dbReference type="FunFam" id="3.30.1490.20:FF:000003">
    <property type="entry name" value="acetyl-CoA carboxylase isoform X1"/>
    <property type="match status" value="1"/>
</dbReference>
<dbReference type="Pfam" id="PF00289">
    <property type="entry name" value="Biotin_carb_N"/>
    <property type="match status" value="1"/>
</dbReference>
<evidence type="ECO:0000256" key="7">
    <source>
        <dbReference type="ARBA" id="ARBA00048600"/>
    </source>
</evidence>